<accession>A0A8I0LCT2</accession>
<dbReference type="RefSeq" id="WP_191734007.1">
    <property type="nucleotide sequence ID" value="NZ_JACSPR010000007.1"/>
</dbReference>
<keyword evidence="1" id="KW-1133">Transmembrane helix</keyword>
<protein>
    <submittedName>
        <fullName evidence="3">DUF1707 domain-containing protein</fullName>
    </submittedName>
</protein>
<keyword evidence="1" id="KW-0812">Transmembrane</keyword>
<feature type="transmembrane region" description="Helical" evidence="1">
    <location>
        <begin position="106"/>
        <end position="123"/>
    </location>
</feature>
<keyword evidence="1" id="KW-0472">Membrane</keyword>
<keyword evidence="4" id="KW-1185">Reference proteome</keyword>
<name>A0A8I0LCT2_9CORY</name>
<comment type="caution">
    <text evidence="3">The sequence shown here is derived from an EMBL/GenBank/DDBJ whole genome shotgun (WGS) entry which is preliminary data.</text>
</comment>
<gene>
    <name evidence="3" type="ORF">H9627_10620</name>
</gene>
<dbReference type="Proteomes" id="UP000650224">
    <property type="component" value="Unassembled WGS sequence"/>
</dbReference>
<sequence>MGSKDSRLNSYDRTAARRTLDLHLKNGRLTAEEHETKKLLIAVADDITDLERIFKDLGDMPRTTRPPSAFQQVRGRQLSTLDIVCLAVFFVFMGIIRFVFHVEWHMFAFFGIFLVPMIPRLIVDMRREEEIVYYESESRNK</sequence>
<dbReference type="EMBL" id="JACSPR010000007">
    <property type="protein sequence ID" value="MBD8030766.1"/>
    <property type="molecule type" value="Genomic_DNA"/>
</dbReference>
<evidence type="ECO:0000313" key="4">
    <source>
        <dbReference type="Proteomes" id="UP000650224"/>
    </source>
</evidence>
<proteinExistence type="predicted"/>
<dbReference type="AlphaFoldDB" id="A0A8I0LCT2"/>
<evidence type="ECO:0000259" key="2">
    <source>
        <dbReference type="Pfam" id="PF08044"/>
    </source>
</evidence>
<organism evidence="3 4">
    <name type="scientific">Corynebacterium gallinarum</name>
    <dbReference type="NCBI Taxonomy" id="2762214"/>
    <lineage>
        <taxon>Bacteria</taxon>
        <taxon>Bacillati</taxon>
        <taxon>Actinomycetota</taxon>
        <taxon>Actinomycetes</taxon>
        <taxon>Mycobacteriales</taxon>
        <taxon>Corynebacteriaceae</taxon>
        <taxon>Corynebacterium</taxon>
    </lineage>
</organism>
<dbReference type="Pfam" id="PF08044">
    <property type="entry name" value="DUF1707"/>
    <property type="match status" value="1"/>
</dbReference>
<reference evidence="3 4" key="1">
    <citation type="submission" date="2020-08" db="EMBL/GenBank/DDBJ databases">
        <title>A Genomic Blueprint of the Chicken Gut Microbiome.</title>
        <authorList>
            <person name="Gilroy R."/>
            <person name="Ravi A."/>
            <person name="Getino M."/>
            <person name="Pursley I."/>
            <person name="Horton D.L."/>
            <person name="Alikhan N.-F."/>
            <person name="Baker D."/>
            <person name="Gharbi K."/>
            <person name="Hall N."/>
            <person name="Watson M."/>
            <person name="Adriaenssens E.M."/>
            <person name="Foster-Nyarko E."/>
            <person name="Jarju S."/>
            <person name="Secka A."/>
            <person name="Antonio M."/>
            <person name="Oren A."/>
            <person name="Chaudhuri R."/>
            <person name="La Ragione R.M."/>
            <person name="Hildebrand F."/>
            <person name="Pallen M.J."/>
        </authorList>
    </citation>
    <scope>NUCLEOTIDE SEQUENCE [LARGE SCALE GENOMIC DNA]</scope>
    <source>
        <strain evidence="3 4">Sa1YVA5</strain>
    </source>
</reference>
<feature type="transmembrane region" description="Helical" evidence="1">
    <location>
        <begin position="81"/>
        <end position="100"/>
    </location>
</feature>
<dbReference type="InterPro" id="IPR012551">
    <property type="entry name" value="DUF1707_SHOCT-like"/>
</dbReference>
<evidence type="ECO:0000313" key="3">
    <source>
        <dbReference type="EMBL" id="MBD8030766.1"/>
    </source>
</evidence>
<evidence type="ECO:0000256" key="1">
    <source>
        <dbReference type="SAM" id="Phobius"/>
    </source>
</evidence>
<feature type="domain" description="DUF1707" evidence="2">
    <location>
        <begin position="7"/>
        <end position="57"/>
    </location>
</feature>